<dbReference type="Proteomes" id="UP000595437">
    <property type="component" value="Chromosome 4"/>
</dbReference>
<evidence type="ECO:0000313" key="2">
    <source>
        <dbReference type="Proteomes" id="UP000595437"/>
    </source>
</evidence>
<dbReference type="EMBL" id="CP045893">
    <property type="protein sequence ID" value="QQP54323.1"/>
    <property type="molecule type" value="Genomic_DNA"/>
</dbReference>
<accession>A0A7T8KEK1</accession>
<sequence length="71" mass="8257">MELKHESPFFPQLQAQRFWRGFEQPVFSNTLQTVEYIVKQEGLGRQPPDIKPEFLEDVGSSLPNFTLFASQ</sequence>
<evidence type="ECO:0000313" key="1">
    <source>
        <dbReference type="EMBL" id="QQP54323.1"/>
    </source>
</evidence>
<proteinExistence type="predicted"/>
<gene>
    <name evidence="1" type="ORF">FKW44_007123</name>
</gene>
<organism evidence="1 2">
    <name type="scientific">Caligus rogercresseyi</name>
    <name type="common">Sea louse</name>
    <dbReference type="NCBI Taxonomy" id="217165"/>
    <lineage>
        <taxon>Eukaryota</taxon>
        <taxon>Metazoa</taxon>
        <taxon>Ecdysozoa</taxon>
        <taxon>Arthropoda</taxon>
        <taxon>Crustacea</taxon>
        <taxon>Multicrustacea</taxon>
        <taxon>Hexanauplia</taxon>
        <taxon>Copepoda</taxon>
        <taxon>Siphonostomatoida</taxon>
        <taxon>Caligidae</taxon>
        <taxon>Caligus</taxon>
    </lineage>
</organism>
<keyword evidence="2" id="KW-1185">Reference proteome</keyword>
<protein>
    <submittedName>
        <fullName evidence="1">Uncharacterized protein</fullName>
    </submittedName>
</protein>
<dbReference type="AlphaFoldDB" id="A0A7T8KEK1"/>
<reference evidence="2" key="1">
    <citation type="submission" date="2021-01" db="EMBL/GenBank/DDBJ databases">
        <title>Caligus Genome Assembly.</title>
        <authorList>
            <person name="Gallardo-Escarate C."/>
        </authorList>
    </citation>
    <scope>NUCLEOTIDE SEQUENCE [LARGE SCALE GENOMIC DNA]</scope>
</reference>
<name>A0A7T8KEK1_CALRO</name>